<evidence type="ECO:0000313" key="3">
    <source>
        <dbReference type="EMBL" id="ORY36704.1"/>
    </source>
</evidence>
<dbReference type="InterPro" id="IPR036770">
    <property type="entry name" value="Ankyrin_rpt-contain_sf"/>
</dbReference>
<dbReference type="Gene3D" id="1.25.40.20">
    <property type="entry name" value="Ankyrin repeat-containing domain"/>
    <property type="match status" value="1"/>
</dbReference>
<dbReference type="OrthoDB" id="2105324at2759"/>
<sequence length="242" mass="27302">TSKRKYLKRYPIWEFLKDAQLYGSRHWPLLPLSHQAAICGAMLAADEWDGVNQVWDNSHRNLMWSLRWYLSPQRAFKVIQILLADGLDPAVQNHRLLVWASRAGCANVVDLLLSICDSESTMPLNVAFRNAARFGHLAIIERLLLDPRTNAAHENNAAFIYAARYGRADVIKILLKIPDVDPAAQSSLALQLAARRGHFDVVDILLNIPGVDPCANDEYAFAAACRSNIWRLPGTRLHQWTV</sequence>
<comment type="caution">
    <text evidence="3">The sequence shown here is derived from an EMBL/GenBank/DDBJ whole genome shotgun (WGS) entry which is preliminary data.</text>
</comment>
<organism evidence="3 4">
    <name type="scientific">Rhizoclosmatium globosum</name>
    <dbReference type="NCBI Taxonomy" id="329046"/>
    <lineage>
        <taxon>Eukaryota</taxon>
        <taxon>Fungi</taxon>
        <taxon>Fungi incertae sedis</taxon>
        <taxon>Chytridiomycota</taxon>
        <taxon>Chytridiomycota incertae sedis</taxon>
        <taxon>Chytridiomycetes</taxon>
        <taxon>Chytridiales</taxon>
        <taxon>Chytriomycetaceae</taxon>
        <taxon>Rhizoclosmatium</taxon>
    </lineage>
</organism>
<dbReference type="AlphaFoldDB" id="A0A1Y2BPM6"/>
<reference evidence="3 4" key="1">
    <citation type="submission" date="2016-07" db="EMBL/GenBank/DDBJ databases">
        <title>Pervasive Adenine N6-methylation of Active Genes in Fungi.</title>
        <authorList>
            <consortium name="DOE Joint Genome Institute"/>
            <person name="Mondo S.J."/>
            <person name="Dannebaum R.O."/>
            <person name="Kuo R.C."/>
            <person name="Labutti K."/>
            <person name="Haridas S."/>
            <person name="Kuo A."/>
            <person name="Salamov A."/>
            <person name="Ahrendt S.R."/>
            <person name="Lipzen A."/>
            <person name="Sullivan W."/>
            <person name="Andreopoulos W.B."/>
            <person name="Clum A."/>
            <person name="Lindquist E."/>
            <person name="Daum C."/>
            <person name="Ramamoorthy G.K."/>
            <person name="Gryganskyi A."/>
            <person name="Culley D."/>
            <person name="Magnuson J.K."/>
            <person name="James T.Y."/>
            <person name="O'Malley M.A."/>
            <person name="Stajich J.E."/>
            <person name="Spatafora J.W."/>
            <person name="Visel A."/>
            <person name="Grigoriev I.V."/>
        </authorList>
    </citation>
    <scope>NUCLEOTIDE SEQUENCE [LARGE SCALE GENOMIC DNA]</scope>
    <source>
        <strain evidence="3 4">JEL800</strain>
    </source>
</reference>
<dbReference type="EMBL" id="MCGO01000054">
    <property type="protein sequence ID" value="ORY36704.1"/>
    <property type="molecule type" value="Genomic_DNA"/>
</dbReference>
<dbReference type="SMART" id="SM00248">
    <property type="entry name" value="ANK"/>
    <property type="match status" value="3"/>
</dbReference>
<gene>
    <name evidence="3" type="ORF">BCR33DRAFT_721921</name>
</gene>
<keyword evidence="4" id="KW-1185">Reference proteome</keyword>
<dbReference type="Pfam" id="PF12796">
    <property type="entry name" value="Ank_2"/>
    <property type="match status" value="1"/>
</dbReference>
<dbReference type="SUPFAM" id="SSF48403">
    <property type="entry name" value="Ankyrin repeat"/>
    <property type="match status" value="1"/>
</dbReference>
<proteinExistence type="predicted"/>
<evidence type="ECO:0000313" key="4">
    <source>
        <dbReference type="Proteomes" id="UP000193642"/>
    </source>
</evidence>
<name>A0A1Y2BPM6_9FUNG</name>
<dbReference type="PANTHER" id="PTHR24198">
    <property type="entry name" value="ANKYRIN REPEAT AND PROTEIN KINASE DOMAIN-CONTAINING PROTEIN"/>
    <property type="match status" value="1"/>
</dbReference>
<dbReference type="PANTHER" id="PTHR24198:SF165">
    <property type="entry name" value="ANKYRIN REPEAT-CONTAINING PROTEIN-RELATED"/>
    <property type="match status" value="1"/>
</dbReference>
<dbReference type="Proteomes" id="UP000193642">
    <property type="component" value="Unassembled WGS sequence"/>
</dbReference>
<accession>A0A1Y2BPM6</accession>
<feature type="non-terminal residue" evidence="3">
    <location>
        <position position="1"/>
    </location>
</feature>
<keyword evidence="2" id="KW-0040">ANK repeat</keyword>
<evidence type="ECO:0000256" key="1">
    <source>
        <dbReference type="ARBA" id="ARBA00022737"/>
    </source>
</evidence>
<dbReference type="InterPro" id="IPR002110">
    <property type="entry name" value="Ankyrin_rpt"/>
</dbReference>
<evidence type="ECO:0000256" key="2">
    <source>
        <dbReference type="ARBA" id="ARBA00023043"/>
    </source>
</evidence>
<protein>
    <submittedName>
        <fullName evidence="3">Uncharacterized protein</fullName>
    </submittedName>
</protein>
<keyword evidence="1" id="KW-0677">Repeat</keyword>